<dbReference type="AlphaFoldDB" id="A0A081S265"/>
<comment type="function">
    <text evidence="6">Converts holo-ACP to apo-ACP by hydrolytic cleavage of the phosphopantetheine prosthetic group from ACP.</text>
</comment>
<keyword evidence="5 6" id="KW-0275">Fatty acid biosynthesis</keyword>
<comment type="similarity">
    <text evidence="6">Belongs to the AcpH family.</text>
</comment>
<comment type="caution">
    <text evidence="7">The sequence shown here is derived from an EMBL/GenBank/DDBJ whole genome shotgun (WGS) entry which is preliminary data.</text>
</comment>
<sequence length="206" mass="24141">MNFLAHLHLATLAESSLLGNLMADFVRGNPEGQYSADVVAGIRMHRRVDVLTDTHPLVTQARHLFSSQYRRVAPITLDIIWDHFLSLYWDKLVPDDSLPAFIHRARNQIEPHLYKTPEKFQEMNEFLWSQNWLTRYADLAFIANVLNGMARRHPKLSALSGSFQDIEQHYSDLEALFWQFYPYMMEKAENKDFYNLPQMKLEISPN</sequence>
<dbReference type="PIRSF" id="PIRSF011489">
    <property type="entry name" value="DUF479"/>
    <property type="match status" value="1"/>
</dbReference>
<evidence type="ECO:0000256" key="3">
    <source>
        <dbReference type="ARBA" id="ARBA00022832"/>
    </source>
</evidence>
<dbReference type="EMBL" id="JGVH01000003">
    <property type="protein sequence ID" value="KER05018.1"/>
    <property type="molecule type" value="Genomic_DNA"/>
</dbReference>
<gene>
    <name evidence="6" type="primary">acpH</name>
    <name evidence="7" type="ORF">MEG1DRAFT_00408</name>
</gene>
<evidence type="ECO:0000313" key="7">
    <source>
        <dbReference type="EMBL" id="KER05018.1"/>
    </source>
</evidence>
<proteinExistence type="inferred from homology"/>
<evidence type="ECO:0000313" key="8">
    <source>
        <dbReference type="Proteomes" id="UP000028002"/>
    </source>
</evidence>
<keyword evidence="4 6" id="KW-0443">Lipid metabolism</keyword>
<protein>
    <recommendedName>
        <fullName evidence="6">Acyl carrier protein phosphodiesterase</fullName>
        <shortName evidence="6">ACP phosphodiesterase</shortName>
        <ecNumber evidence="6">3.1.4.14</ecNumber>
    </recommendedName>
</protein>
<dbReference type="PATRIC" id="fig|1393735.3.peg.409"/>
<keyword evidence="2 6" id="KW-0378">Hydrolase</keyword>
<accession>A0A081S265</accession>
<dbReference type="HAMAP" id="MF_01950">
    <property type="entry name" value="AcpH"/>
    <property type="match status" value="1"/>
</dbReference>
<keyword evidence="3 6" id="KW-0276">Fatty acid metabolism</keyword>
<dbReference type="InterPro" id="IPR007431">
    <property type="entry name" value="ACP_PD"/>
</dbReference>
<evidence type="ECO:0000256" key="1">
    <source>
        <dbReference type="ARBA" id="ARBA00022516"/>
    </source>
</evidence>
<evidence type="ECO:0000256" key="4">
    <source>
        <dbReference type="ARBA" id="ARBA00023098"/>
    </source>
</evidence>
<dbReference type="GO" id="GO:0008770">
    <property type="term" value="F:[acyl-carrier-protein] phosphodiesterase activity"/>
    <property type="evidence" value="ECO:0007669"/>
    <property type="project" value="UniProtKB-UniRule"/>
</dbReference>
<comment type="catalytic activity">
    <reaction evidence="6">
        <text>holo-[ACP] + H2O = apo-[ACP] + (R)-4'-phosphopantetheine + H(+)</text>
        <dbReference type="Rhea" id="RHEA:20537"/>
        <dbReference type="Rhea" id="RHEA-COMP:9685"/>
        <dbReference type="Rhea" id="RHEA-COMP:9690"/>
        <dbReference type="ChEBI" id="CHEBI:15377"/>
        <dbReference type="ChEBI" id="CHEBI:15378"/>
        <dbReference type="ChEBI" id="CHEBI:29999"/>
        <dbReference type="ChEBI" id="CHEBI:61723"/>
        <dbReference type="ChEBI" id="CHEBI:64479"/>
        <dbReference type="EC" id="3.1.4.14"/>
    </reaction>
</comment>
<dbReference type="GO" id="GO:0006633">
    <property type="term" value="P:fatty acid biosynthetic process"/>
    <property type="evidence" value="ECO:0007669"/>
    <property type="project" value="UniProtKB-UniRule"/>
</dbReference>
<evidence type="ECO:0000256" key="5">
    <source>
        <dbReference type="ARBA" id="ARBA00023160"/>
    </source>
</evidence>
<dbReference type="InterPro" id="IPR023491">
    <property type="entry name" value="ACP_phosphodiesterase_gpbac"/>
</dbReference>
<dbReference type="Proteomes" id="UP000028002">
    <property type="component" value="Unassembled WGS sequence"/>
</dbReference>
<dbReference type="EC" id="3.1.4.14" evidence="6"/>
<reference evidence="7 8" key="1">
    <citation type="submission" date="2014-03" db="EMBL/GenBank/DDBJ databases">
        <title>Draft Genome of Photorhabdus temperata Meg1.</title>
        <authorList>
            <person name="Hurst S.G.IV."/>
            <person name="Morris K."/>
            <person name="Thomas K."/>
            <person name="Tisa L.S."/>
        </authorList>
    </citation>
    <scope>NUCLEOTIDE SEQUENCE [LARGE SCALE GENOMIC DNA]</scope>
    <source>
        <strain evidence="7 8">Meg1</strain>
    </source>
</reference>
<dbReference type="PANTHER" id="PTHR38764:SF1">
    <property type="entry name" value="ACYL CARRIER PROTEIN PHOSPHODIESTERASE"/>
    <property type="match status" value="1"/>
</dbReference>
<organism evidence="7 8">
    <name type="scientific">Photorhabdus temperata subsp. temperata Meg1</name>
    <dbReference type="NCBI Taxonomy" id="1393735"/>
    <lineage>
        <taxon>Bacteria</taxon>
        <taxon>Pseudomonadati</taxon>
        <taxon>Pseudomonadota</taxon>
        <taxon>Gammaproteobacteria</taxon>
        <taxon>Enterobacterales</taxon>
        <taxon>Morganellaceae</taxon>
        <taxon>Photorhabdus</taxon>
    </lineage>
</organism>
<dbReference type="PANTHER" id="PTHR38764">
    <property type="entry name" value="ACYL CARRIER PROTEIN PHOSPHODIESTERASE"/>
    <property type="match status" value="1"/>
</dbReference>
<name>A0A081S265_PHOTE</name>
<evidence type="ECO:0000256" key="6">
    <source>
        <dbReference type="HAMAP-Rule" id="MF_01950"/>
    </source>
</evidence>
<evidence type="ECO:0000256" key="2">
    <source>
        <dbReference type="ARBA" id="ARBA00022801"/>
    </source>
</evidence>
<dbReference type="RefSeq" id="WP_036836971.1">
    <property type="nucleotide sequence ID" value="NZ_CAWLUD010000003.1"/>
</dbReference>
<dbReference type="Pfam" id="PF04336">
    <property type="entry name" value="ACP_PD"/>
    <property type="match status" value="1"/>
</dbReference>
<keyword evidence="1 6" id="KW-0444">Lipid biosynthesis</keyword>